<dbReference type="EMBL" id="LAZR01037466">
    <property type="protein sequence ID" value="KKL22132.1"/>
    <property type="molecule type" value="Genomic_DNA"/>
</dbReference>
<name>A0A0F9C745_9ZZZZ</name>
<reference evidence="1" key="1">
    <citation type="journal article" date="2015" name="Nature">
        <title>Complex archaea that bridge the gap between prokaryotes and eukaryotes.</title>
        <authorList>
            <person name="Spang A."/>
            <person name="Saw J.H."/>
            <person name="Jorgensen S.L."/>
            <person name="Zaremba-Niedzwiedzka K."/>
            <person name="Martijn J."/>
            <person name="Lind A.E."/>
            <person name="van Eijk R."/>
            <person name="Schleper C."/>
            <person name="Guy L."/>
            <person name="Ettema T.J."/>
        </authorList>
    </citation>
    <scope>NUCLEOTIDE SEQUENCE</scope>
</reference>
<protein>
    <submittedName>
        <fullName evidence="1">Uncharacterized protein</fullName>
    </submittedName>
</protein>
<feature type="non-terminal residue" evidence="1">
    <location>
        <position position="34"/>
    </location>
</feature>
<organism evidence="1">
    <name type="scientific">marine sediment metagenome</name>
    <dbReference type="NCBI Taxonomy" id="412755"/>
    <lineage>
        <taxon>unclassified sequences</taxon>
        <taxon>metagenomes</taxon>
        <taxon>ecological metagenomes</taxon>
    </lineage>
</organism>
<proteinExistence type="predicted"/>
<evidence type="ECO:0000313" key="1">
    <source>
        <dbReference type="EMBL" id="KKL22132.1"/>
    </source>
</evidence>
<dbReference type="AlphaFoldDB" id="A0A0F9C745"/>
<accession>A0A0F9C745</accession>
<sequence length="34" mass="4020">MIEEYTEIARQCGNWMDKVFLPRSFHNSGFIVEA</sequence>
<gene>
    <name evidence="1" type="ORF">LCGC14_2438520</name>
</gene>
<comment type="caution">
    <text evidence="1">The sequence shown here is derived from an EMBL/GenBank/DDBJ whole genome shotgun (WGS) entry which is preliminary data.</text>
</comment>